<feature type="signal peptide" evidence="3">
    <location>
        <begin position="1"/>
        <end position="26"/>
    </location>
</feature>
<proteinExistence type="inferred from homology"/>
<dbReference type="EMBL" id="JACHMH010000001">
    <property type="protein sequence ID" value="MBB4681653.1"/>
    <property type="molecule type" value="Genomic_DNA"/>
</dbReference>
<dbReference type="Gene3D" id="3.40.710.10">
    <property type="entry name" value="DD-peptidase/beta-lactamase superfamily"/>
    <property type="match status" value="1"/>
</dbReference>
<dbReference type="SUPFAM" id="SSF56601">
    <property type="entry name" value="beta-lactamase/transpeptidase-like"/>
    <property type="match status" value="1"/>
</dbReference>
<keyword evidence="4" id="KW-0645">Protease</keyword>
<accession>A0A7W7FYG8</accession>
<dbReference type="RefSeq" id="WP_185008388.1">
    <property type="nucleotide sequence ID" value="NZ_BAAAUI010000014.1"/>
</dbReference>
<dbReference type="PRINTS" id="PR00922">
    <property type="entry name" value="DADACBPTASE3"/>
</dbReference>
<feature type="chain" id="PRO_5039158048" evidence="3">
    <location>
        <begin position="27"/>
        <end position="526"/>
    </location>
</feature>
<dbReference type="NCBIfam" id="TIGR00666">
    <property type="entry name" value="PBP4"/>
    <property type="match status" value="1"/>
</dbReference>
<keyword evidence="4" id="KW-0121">Carboxypeptidase</keyword>
<comment type="similarity">
    <text evidence="1">Belongs to the peptidase S13 family.</text>
</comment>
<sequence length="526" mass="54744">MPRPRLLPVLCAAALLGGLVTGSAAAGDDPSIQSLTTDLDQILADPRLAGAGAGVVVRSVPMLDPASRSSVDSGQVLYRRGGADRLQPASNAKLLTSAAALEVLGPDHRFTTSVLADSSLRGSVLHGDLYLRGGGDPTTLAADYEALAQRVADTGIRVVTGKVVADDAAFDPVRLGVSWAWDDEPYYYSAQVGALTVAPDTDYDAGTVIVRVRPGAAGQKPAIELTPPTSVITIDNRATTGAPGSASSIVVERQHGNNTVVITGSAPANGNPSAHFSTVDDPARYAADVFRSALTRRGVQVLDPKLGTGVTPAHFTELAAHRSMPLSQLLVPFMKLSNNGHAEILVKAMGKAVHGRGTWADGIRAMTPKLAALGLPANAYRLVDGSGLSRMDMVSADQLTALLAAARTRPWYPVWHHSLPVAGHPDRMVGGTLRTRLRGTPAEGRVRAKTGSLTAVSALSGYVTGADGKDLAFAVVTNNVLSGTKDLEDRIALRLAVHPAGPAARAIPLEAPAGDPWLECSWRKAC</sequence>
<reference evidence="4 5" key="1">
    <citation type="submission" date="2020-08" db="EMBL/GenBank/DDBJ databases">
        <title>Sequencing the genomes of 1000 actinobacteria strains.</title>
        <authorList>
            <person name="Klenk H.-P."/>
        </authorList>
    </citation>
    <scope>NUCLEOTIDE SEQUENCE [LARGE SCALE GENOMIC DNA]</scope>
    <source>
        <strain evidence="4 5">DSM 44230</strain>
    </source>
</reference>
<dbReference type="InterPro" id="IPR000667">
    <property type="entry name" value="Peptidase_S13"/>
</dbReference>
<dbReference type="Pfam" id="PF02113">
    <property type="entry name" value="Peptidase_S13"/>
    <property type="match status" value="1"/>
</dbReference>
<dbReference type="EC" id="3.4.21.-" evidence="4"/>
<comment type="caution">
    <text evidence="4">The sequence shown here is derived from an EMBL/GenBank/DDBJ whole genome shotgun (WGS) entry which is preliminary data.</text>
</comment>
<evidence type="ECO:0000256" key="2">
    <source>
        <dbReference type="ARBA" id="ARBA00022801"/>
    </source>
</evidence>
<dbReference type="PANTHER" id="PTHR30023:SF0">
    <property type="entry name" value="PENICILLIN-SENSITIVE CARBOXYPEPTIDASE A"/>
    <property type="match status" value="1"/>
</dbReference>
<dbReference type="PANTHER" id="PTHR30023">
    <property type="entry name" value="D-ALANYL-D-ALANINE CARBOXYPEPTIDASE"/>
    <property type="match status" value="1"/>
</dbReference>
<organism evidence="4 5">
    <name type="scientific">Crossiella cryophila</name>
    <dbReference type="NCBI Taxonomy" id="43355"/>
    <lineage>
        <taxon>Bacteria</taxon>
        <taxon>Bacillati</taxon>
        <taxon>Actinomycetota</taxon>
        <taxon>Actinomycetes</taxon>
        <taxon>Pseudonocardiales</taxon>
        <taxon>Pseudonocardiaceae</taxon>
        <taxon>Crossiella</taxon>
    </lineage>
</organism>
<dbReference type="AlphaFoldDB" id="A0A7W7FYG8"/>
<name>A0A7W7FYG8_9PSEU</name>
<keyword evidence="2 4" id="KW-0378">Hydrolase</keyword>
<evidence type="ECO:0000313" key="5">
    <source>
        <dbReference type="Proteomes" id="UP000533598"/>
    </source>
</evidence>
<keyword evidence="5" id="KW-1185">Reference proteome</keyword>
<evidence type="ECO:0000256" key="1">
    <source>
        <dbReference type="ARBA" id="ARBA00006096"/>
    </source>
</evidence>
<dbReference type="InterPro" id="IPR012338">
    <property type="entry name" value="Beta-lactam/transpept-like"/>
</dbReference>
<protein>
    <submittedName>
        <fullName evidence="4">D-alanyl-D-alanine carboxypeptidase/D-alanyl-D-alanine-endopeptidase (Penicillin-binding protein 4)</fullName>
        <ecNumber evidence="4">3.4.16.4</ecNumber>
        <ecNumber evidence="4">3.4.21.-</ecNumber>
    </submittedName>
</protein>
<dbReference type="EC" id="3.4.16.4" evidence="4"/>
<gene>
    <name evidence="4" type="ORF">HNR67_007771</name>
</gene>
<evidence type="ECO:0000313" key="4">
    <source>
        <dbReference type="EMBL" id="MBB4681653.1"/>
    </source>
</evidence>
<dbReference type="Proteomes" id="UP000533598">
    <property type="component" value="Unassembled WGS sequence"/>
</dbReference>
<evidence type="ECO:0000256" key="3">
    <source>
        <dbReference type="SAM" id="SignalP"/>
    </source>
</evidence>
<dbReference type="Gene3D" id="3.50.80.20">
    <property type="entry name" value="D-Ala-D-Ala carboxypeptidase C, peptidase S13"/>
    <property type="match status" value="1"/>
</dbReference>
<dbReference type="GO" id="GO:0000270">
    <property type="term" value="P:peptidoglycan metabolic process"/>
    <property type="evidence" value="ECO:0007669"/>
    <property type="project" value="TreeGrafter"/>
</dbReference>
<keyword evidence="3" id="KW-0732">Signal</keyword>
<dbReference type="GO" id="GO:0006508">
    <property type="term" value="P:proteolysis"/>
    <property type="evidence" value="ECO:0007669"/>
    <property type="project" value="InterPro"/>
</dbReference>
<dbReference type="GO" id="GO:0009002">
    <property type="term" value="F:serine-type D-Ala-D-Ala carboxypeptidase activity"/>
    <property type="evidence" value="ECO:0007669"/>
    <property type="project" value="UniProtKB-EC"/>
</dbReference>